<feature type="compositionally biased region" description="Polar residues" evidence="1">
    <location>
        <begin position="690"/>
        <end position="701"/>
    </location>
</feature>
<protein>
    <submittedName>
        <fullName evidence="2">Uncharacterized protein</fullName>
    </submittedName>
</protein>
<accession>W3WQ88</accession>
<gene>
    <name evidence="2" type="ORF">PFICI_12994</name>
</gene>
<sequence>MAMANSTVPVSAAATAQPPPMHDTRPSASPSHQDHASNNVAVAPSDEPSSDSNNDDDPLFQDADDAQSLFQPAISPAATRLTSPKTPAAEKAAAMEKLPGGGFFGAGFDGPPVLASAQPTSTSRKLVKPYPNRQSRGFSLGQLPPARYEPLPRLPSPWQPGPKDLVVENEPTTSRPAMASVFGTNTRPRRSSSGGNDALRKLKEALPSITLPTNFLSSLKSPSFFSDNSSQKSPNPATRQIAAANKTDTSLTNSQDARGVHRLSGDASLRPSSASIKRPKAIRRSTSDESMLYHSLSRMSSLGDDDRWGGVSEQANVRFKAIKESFDRPTFKLPQLPHALKRHSLLSSEMAHNKESAPATTMLRSSGSFPKDSAMSELGQALEMLTGDVVVMGGYRGSILRSTRTNRQIWVPVKVGLNIRKVNLEVGLDPEDEERMEGSIYPSGMLTNIGPVDISKRLFKRLRESDNAKNGKLRVWDYGWDWRLSPHLLSRKLISFLEQLPCNQSGNPQERGATVIAHSLGGLITRHAINQRPELFAGVLFAGTPQRCINILGPIRNGDAVLLNEKVLTAQVNFSLRTSFAFLPEDGFCFVNKNTGEEFPIDFYNPDEWAKHALSPCVAPILPAYNVRPSALGSLLNLSGSLPNLPMRSRGNSSASELTSRSPVRQGVVDAARKAEVQNDHTLAPQMGTLSGQARASQQQHAEPKSANERDRYMEYLGRTLRDTKRFRAEMQHQPQLTESNLYPPMAIIYGKDIPTVYAAHVTNREAIPCADCYDDLLFRSGDGVVLSREAMLPPGYDVVNGGRISTDRGHITMLGDLPAVGKALQAILRGRQKGIGLGTIGMEKASDQPSSPSPSSP</sequence>
<feature type="region of interest" description="Disordered" evidence="1">
    <location>
        <begin position="114"/>
        <end position="197"/>
    </location>
</feature>
<feature type="compositionally biased region" description="Polar residues" evidence="1">
    <location>
        <begin position="246"/>
        <end position="256"/>
    </location>
</feature>
<dbReference type="GeneID" id="19278007"/>
<dbReference type="SUPFAM" id="SSF53474">
    <property type="entry name" value="alpha/beta-Hydrolases"/>
    <property type="match status" value="1"/>
</dbReference>
<dbReference type="RefSeq" id="XP_007839766.1">
    <property type="nucleotide sequence ID" value="XM_007841575.1"/>
</dbReference>
<evidence type="ECO:0000256" key="1">
    <source>
        <dbReference type="SAM" id="MobiDB-lite"/>
    </source>
</evidence>
<dbReference type="EMBL" id="KI912118">
    <property type="protein sequence ID" value="ETS76050.1"/>
    <property type="molecule type" value="Genomic_DNA"/>
</dbReference>
<dbReference type="OMA" id="WGYKPFL"/>
<dbReference type="InParanoid" id="W3WQ88"/>
<dbReference type="OrthoDB" id="10250441at2759"/>
<dbReference type="Gene3D" id="3.40.50.1820">
    <property type="entry name" value="alpha/beta hydrolase"/>
    <property type="match status" value="1"/>
</dbReference>
<name>W3WQ88_PESFW</name>
<reference evidence="3" key="1">
    <citation type="journal article" date="2015" name="BMC Genomics">
        <title>Genomic and transcriptomic analysis of the endophytic fungus Pestalotiopsis fici reveals its lifestyle and high potential for synthesis of natural products.</title>
        <authorList>
            <person name="Wang X."/>
            <person name="Zhang X."/>
            <person name="Liu L."/>
            <person name="Xiang M."/>
            <person name="Wang W."/>
            <person name="Sun X."/>
            <person name="Che Y."/>
            <person name="Guo L."/>
            <person name="Liu G."/>
            <person name="Guo L."/>
            <person name="Wang C."/>
            <person name="Yin W.B."/>
            <person name="Stadler M."/>
            <person name="Zhang X."/>
            <person name="Liu X."/>
        </authorList>
    </citation>
    <scope>NUCLEOTIDE SEQUENCE [LARGE SCALE GENOMIC DNA]</scope>
    <source>
        <strain evidence="3">W106-1 / CGMCC3.15140</strain>
    </source>
</reference>
<dbReference type="InterPro" id="IPR029058">
    <property type="entry name" value="AB_hydrolase_fold"/>
</dbReference>
<dbReference type="AlphaFoldDB" id="W3WQ88"/>
<feature type="compositionally biased region" description="Acidic residues" evidence="1">
    <location>
        <begin position="53"/>
        <end position="64"/>
    </location>
</feature>
<feature type="compositionally biased region" description="Polar residues" evidence="1">
    <location>
        <begin position="26"/>
        <end position="40"/>
    </location>
</feature>
<keyword evidence="3" id="KW-1185">Reference proteome</keyword>
<feature type="region of interest" description="Disordered" evidence="1">
    <location>
        <begin position="690"/>
        <end position="709"/>
    </location>
</feature>
<dbReference type="PANTHER" id="PTHR11440">
    <property type="entry name" value="LECITHIN-CHOLESTEROL ACYLTRANSFERASE-RELATED"/>
    <property type="match status" value="1"/>
</dbReference>
<dbReference type="Proteomes" id="UP000030651">
    <property type="component" value="Unassembled WGS sequence"/>
</dbReference>
<evidence type="ECO:0000313" key="2">
    <source>
        <dbReference type="EMBL" id="ETS76050.1"/>
    </source>
</evidence>
<feature type="region of interest" description="Disordered" evidence="1">
    <location>
        <begin position="643"/>
        <end position="665"/>
    </location>
</feature>
<proteinExistence type="predicted"/>
<organism evidence="2 3">
    <name type="scientific">Pestalotiopsis fici (strain W106-1 / CGMCC3.15140)</name>
    <dbReference type="NCBI Taxonomy" id="1229662"/>
    <lineage>
        <taxon>Eukaryota</taxon>
        <taxon>Fungi</taxon>
        <taxon>Dikarya</taxon>
        <taxon>Ascomycota</taxon>
        <taxon>Pezizomycotina</taxon>
        <taxon>Sordariomycetes</taxon>
        <taxon>Xylariomycetidae</taxon>
        <taxon>Amphisphaeriales</taxon>
        <taxon>Sporocadaceae</taxon>
        <taxon>Pestalotiopsis</taxon>
    </lineage>
</organism>
<feature type="compositionally biased region" description="Polar residues" evidence="1">
    <location>
        <begin position="650"/>
        <end position="663"/>
    </location>
</feature>
<dbReference type="HOGENOM" id="CLU_007657_0_0_1"/>
<feature type="compositionally biased region" description="Polar residues" evidence="1">
    <location>
        <begin position="182"/>
        <end position="195"/>
    </location>
</feature>
<dbReference type="KEGG" id="pfy:PFICI_12994"/>
<dbReference type="eggNOG" id="ENOG502QVNJ">
    <property type="taxonomic scope" value="Eukaryota"/>
</dbReference>
<evidence type="ECO:0000313" key="3">
    <source>
        <dbReference type="Proteomes" id="UP000030651"/>
    </source>
</evidence>
<feature type="region of interest" description="Disordered" evidence="1">
    <location>
        <begin position="1"/>
        <end position="64"/>
    </location>
</feature>
<dbReference type="FunCoup" id="W3WQ88">
    <property type="interactions" value="33"/>
</dbReference>
<feature type="region of interest" description="Disordered" evidence="1">
    <location>
        <begin position="245"/>
        <end position="288"/>
    </location>
</feature>